<organism evidence="1 2">
    <name type="scientific">Streptomyces noursei</name>
    <name type="common">Streptomyces albulus</name>
    <dbReference type="NCBI Taxonomy" id="1971"/>
    <lineage>
        <taxon>Bacteria</taxon>
        <taxon>Bacillati</taxon>
        <taxon>Actinomycetota</taxon>
        <taxon>Actinomycetes</taxon>
        <taxon>Kitasatosporales</taxon>
        <taxon>Streptomycetaceae</taxon>
        <taxon>Streptomyces</taxon>
    </lineage>
</organism>
<comment type="caution">
    <text evidence="1">The sequence shown here is derived from an EMBL/GenBank/DDBJ whole genome shotgun (WGS) entry which is preliminary data.</text>
</comment>
<name>A0A401QPP5_STRNR</name>
<proteinExistence type="predicted"/>
<dbReference type="AlphaFoldDB" id="A0A401QPP5"/>
<protein>
    <submittedName>
        <fullName evidence="1">Uncharacterized protein</fullName>
    </submittedName>
</protein>
<dbReference type="EMBL" id="BHXC01000001">
    <property type="protein sequence ID" value="GCB87377.1"/>
    <property type="molecule type" value="Genomic_DNA"/>
</dbReference>
<dbReference type="Proteomes" id="UP000288351">
    <property type="component" value="Unassembled WGS sequence"/>
</dbReference>
<reference evidence="1 2" key="1">
    <citation type="journal article" date="2019" name="Microbiol. Resour. Announc.">
        <title>Draft Genome Sequence of the Most Traditional epsilon-Poly-l-Lysine Producer, Streptomyces albulus NBRC14147.</title>
        <authorList>
            <person name="Yamanaka K."/>
            <person name="Hamano Y."/>
        </authorList>
    </citation>
    <scope>NUCLEOTIDE SEQUENCE [LARGE SCALE GENOMIC DNA]</scope>
    <source>
        <strain evidence="1 2">NBRC 14147</strain>
    </source>
</reference>
<evidence type="ECO:0000313" key="2">
    <source>
        <dbReference type="Proteomes" id="UP000288351"/>
    </source>
</evidence>
<evidence type="ECO:0000313" key="1">
    <source>
        <dbReference type="EMBL" id="GCB87377.1"/>
    </source>
</evidence>
<gene>
    <name evidence="1" type="ORF">SALB_00028</name>
</gene>
<sequence length="142" mass="15940">MTAGRSGLQDQRIAPLARIWVTPLHGRIPYDEPALRRLFEVHRVTPQLQKLFTHWYLPLCAWHERAGIAPARLSSLLKFLHRVDLARPDIPENQVLAELRGSVEAGDRCWGMDARVLAHALALRASAHGSTTEPPKGDTDDE</sequence>
<accession>A0A401QPP5</accession>